<name>A0A9P0LPN7_ACAOB</name>
<proteinExistence type="predicted"/>
<evidence type="ECO:0000313" key="2">
    <source>
        <dbReference type="Proteomes" id="UP001152888"/>
    </source>
</evidence>
<evidence type="ECO:0000313" key="1">
    <source>
        <dbReference type="EMBL" id="CAH1996578.1"/>
    </source>
</evidence>
<sequence length="95" mass="10666">MLDPTSATISKSGFRNVHCHSAEIGKSFLESRSKSANVSLHIRYLHHHQIDLPTNQPLSNPLTKIGSLENTGWARALTHCKEEDVQLFISSWKKS</sequence>
<dbReference type="OrthoDB" id="6712136at2759"/>
<dbReference type="Proteomes" id="UP001152888">
    <property type="component" value="Unassembled WGS sequence"/>
</dbReference>
<comment type="caution">
    <text evidence="1">The sequence shown here is derived from an EMBL/GenBank/DDBJ whole genome shotgun (WGS) entry which is preliminary data.</text>
</comment>
<gene>
    <name evidence="1" type="ORF">ACAOBT_LOCUS23275</name>
</gene>
<dbReference type="AlphaFoldDB" id="A0A9P0LPN7"/>
<reference evidence="1" key="1">
    <citation type="submission" date="2022-03" db="EMBL/GenBank/DDBJ databases">
        <authorList>
            <person name="Sayadi A."/>
        </authorList>
    </citation>
    <scope>NUCLEOTIDE SEQUENCE</scope>
</reference>
<accession>A0A9P0LPN7</accession>
<protein>
    <submittedName>
        <fullName evidence="1">Uncharacterized protein</fullName>
    </submittedName>
</protein>
<organism evidence="1 2">
    <name type="scientific">Acanthoscelides obtectus</name>
    <name type="common">Bean weevil</name>
    <name type="synonym">Bruchus obtectus</name>
    <dbReference type="NCBI Taxonomy" id="200917"/>
    <lineage>
        <taxon>Eukaryota</taxon>
        <taxon>Metazoa</taxon>
        <taxon>Ecdysozoa</taxon>
        <taxon>Arthropoda</taxon>
        <taxon>Hexapoda</taxon>
        <taxon>Insecta</taxon>
        <taxon>Pterygota</taxon>
        <taxon>Neoptera</taxon>
        <taxon>Endopterygota</taxon>
        <taxon>Coleoptera</taxon>
        <taxon>Polyphaga</taxon>
        <taxon>Cucujiformia</taxon>
        <taxon>Chrysomeloidea</taxon>
        <taxon>Chrysomelidae</taxon>
        <taxon>Bruchinae</taxon>
        <taxon>Bruchini</taxon>
        <taxon>Acanthoscelides</taxon>
    </lineage>
</organism>
<dbReference type="EMBL" id="CAKOFQ010007262">
    <property type="protein sequence ID" value="CAH1996578.1"/>
    <property type="molecule type" value="Genomic_DNA"/>
</dbReference>
<keyword evidence="2" id="KW-1185">Reference proteome</keyword>